<dbReference type="RefSeq" id="WP_085263947.1">
    <property type="nucleotide sequence ID" value="NZ_JACKVG010000015.1"/>
</dbReference>
<dbReference type="Pfam" id="PF12625">
    <property type="entry name" value="Arabinose_bd"/>
    <property type="match status" value="1"/>
</dbReference>
<dbReference type="InterPro" id="IPR009057">
    <property type="entry name" value="Homeodomain-like_sf"/>
</dbReference>
<dbReference type="SMART" id="SM00342">
    <property type="entry name" value="HTH_ARAC"/>
    <property type="match status" value="1"/>
</dbReference>
<dbReference type="PANTHER" id="PTHR47894">
    <property type="entry name" value="HTH-TYPE TRANSCRIPTIONAL REGULATOR GADX"/>
    <property type="match status" value="1"/>
</dbReference>
<keyword evidence="3" id="KW-0804">Transcription</keyword>
<dbReference type="InterPro" id="IPR018060">
    <property type="entry name" value="HTH_AraC"/>
</dbReference>
<dbReference type="OrthoDB" id="5241536at2"/>
<dbReference type="PROSITE" id="PS01124">
    <property type="entry name" value="HTH_ARAC_FAMILY_2"/>
    <property type="match status" value="1"/>
</dbReference>
<name>A0A1X1YMF6_9MYCO</name>
<dbReference type="AlphaFoldDB" id="A0A1X1YMF6"/>
<keyword evidence="2" id="KW-0238">DNA-binding</keyword>
<dbReference type="Pfam" id="PF12833">
    <property type="entry name" value="HTH_18"/>
    <property type="match status" value="1"/>
</dbReference>
<dbReference type="Gene3D" id="1.10.10.60">
    <property type="entry name" value="Homeodomain-like"/>
    <property type="match status" value="1"/>
</dbReference>
<proteinExistence type="predicted"/>
<accession>A0A1X1YMF6</accession>
<organism evidence="5 6">
    <name type="scientific">Mycolicibacter longobardus</name>
    <dbReference type="NCBI Taxonomy" id="1108812"/>
    <lineage>
        <taxon>Bacteria</taxon>
        <taxon>Bacillati</taxon>
        <taxon>Actinomycetota</taxon>
        <taxon>Actinomycetes</taxon>
        <taxon>Mycobacteriales</taxon>
        <taxon>Mycobacteriaceae</taxon>
        <taxon>Mycolicibacter</taxon>
    </lineage>
</organism>
<dbReference type="EMBL" id="LQPG01000011">
    <property type="protein sequence ID" value="ORW12309.1"/>
    <property type="molecule type" value="Genomic_DNA"/>
</dbReference>
<dbReference type="Proteomes" id="UP000193866">
    <property type="component" value="Unassembled WGS sequence"/>
</dbReference>
<dbReference type="STRING" id="1108812.AWC16_07755"/>
<dbReference type="GO" id="GO:0000976">
    <property type="term" value="F:transcription cis-regulatory region binding"/>
    <property type="evidence" value="ECO:0007669"/>
    <property type="project" value="TreeGrafter"/>
</dbReference>
<evidence type="ECO:0000256" key="2">
    <source>
        <dbReference type="ARBA" id="ARBA00023125"/>
    </source>
</evidence>
<feature type="domain" description="HTH araC/xylS-type" evidence="4">
    <location>
        <begin position="230"/>
        <end position="329"/>
    </location>
</feature>
<comment type="caution">
    <text evidence="5">The sequence shown here is derived from an EMBL/GenBank/DDBJ whole genome shotgun (WGS) entry which is preliminary data.</text>
</comment>
<dbReference type="GO" id="GO:0003700">
    <property type="term" value="F:DNA-binding transcription factor activity"/>
    <property type="evidence" value="ECO:0007669"/>
    <property type="project" value="InterPro"/>
</dbReference>
<dbReference type="InterPro" id="IPR032687">
    <property type="entry name" value="AraC-type_N"/>
</dbReference>
<dbReference type="GO" id="GO:0005829">
    <property type="term" value="C:cytosol"/>
    <property type="evidence" value="ECO:0007669"/>
    <property type="project" value="TreeGrafter"/>
</dbReference>
<evidence type="ECO:0000313" key="6">
    <source>
        <dbReference type="Proteomes" id="UP000193866"/>
    </source>
</evidence>
<evidence type="ECO:0000256" key="3">
    <source>
        <dbReference type="ARBA" id="ARBA00023163"/>
    </source>
</evidence>
<dbReference type="PANTHER" id="PTHR47894:SF4">
    <property type="entry name" value="HTH-TYPE TRANSCRIPTIONAL REGULATOR GADX"/>
    <property type="match status" value="1"/>
</dbReference>
<dbReference type="SUPFAM" id="SSF46689">
    <property type="entry name" value="Homeodomain-like"/>
    <property type="match status" value="1"/>
</dbReference>
<keyword evidence="1" id="KW-0805">Transcription regulation</keyword>
<keyword evidence="6" id="KW-1185">Reference proteome</keyword>
<sequence>MSVVRGTALSGYPELVTELGGDPAALLAAAGVPAGAVGTHEVFVPYRAVILAVETAAGATACPDFGRRLALRQDIGNFGPLGVAARTAATVGGGFAIVERFLSAYSPAISARITPGANSDESFYAFEVLIERSPPHPQTTELSLGVSLGIMRMMFDAPYAPLSVHLPHEPLTPVRDYLAYFGCRPYFAQPIAGFTFRSADLDRPLHRDDHAHQAMVRYLSAITAESPGVAASVRVMARQLLPTGTVSLELIAGELGLHPKALHRRLAAEETTFAALVDGVRRDTADRYLRDTDISLSHLTRELGYAEQSVLSRSCQRWFGCSASSRRKAVRAATGFAGRSGDLKSFL</sequence>
<evidence type="ECO:0000259" key="4">
    <source>
        <dbReference type="PROSITE" id="PS01124"/>
    </source>
</evidence>
<evidence type="ECO:0000256" key="1">
    <source>
        <dbReference type="ARBA" id="ARBA00023015"/>
    </source>
</evidence>
<evidence type="ECO:0000313" key="5">
    <source>
        <dbReference type="EMBL" id="ORW12309.1"/>
    </source>
</evidence>
<protein>
    <submittedName>
        <fullName evidence="5">AraC family transcriptional regulator</fullName>
    </submittedName>
</protein>
<reference evidence="5 6" key="1">
    <citation type="submission" date="2016-01" db="EMBL/GenBank/DDBJ databases">
        <title>The new phylogeny of the genus Mycobacterium.</title>
        <authorList>
            <person name="Tarcisio F."/>
            <person name="Conor M."/>
            <person name="Antonella G."/>
            <person name="Elisabetta G."/>
            <person name="Giulia F.S."/>
            <person name="Sara T."/>
            <person name="Anna F."/>
            <person name="Clotilde B."/>
            <person name="Roberto B."/>
            <person name="Veronica D.S."/>
            <person name="Fabio R."/>
            <person name="Monica P."/>
            <person name="Olivier J."/>
            <person name="Enrico T."/>
            <person name="Nicola S."/>
        </authorList>
    </citation>
    <scope>NUCLEOTIDE SEQUENCE [LARGE SCALE GENOMIC DNA]</scope>
    <source>
        <strain evidence="5 6">DSM 45394</strain>
    </source>
</reference>
<gene>
    <name evidence="5" type="ORF">AWC16_07755</name>
</gene>